<organism evidence="2">
    <name type="scientific">Phaeodactylum tricornutum</name>
    <name type="common">Diatom</name>
    <dbReference type="NCBI Taxonomy" id="2850"/>
    <lineage>
        <taxon>Eukaryota</taxon>
        <taxon>Sar</taxon>
        <taxon>Stramenopiles</taxon>
        <taxon>Ochrophyta</taxon>
        <taxon>Bacillariophyta</taxon>
        <taxon>Bacillariophyceae</taxon>
        <taxon>Bacillariophycidae</taxon>
        <taxon>Naviculales</taxon>
        <taxon>Phaeodactylaceae</taxon>
        <taxon>Phaeodactylum</taxon>
    </lineage>
</organism>
<dbReference type="Gene3D" id="3.30.530.20">
    <property type="match status" value="1"/>
</dbReference>
<name>A0A8J9X1G1_PHATR</name>
<sequence>MAPRLRTRLLVATTTPTEGCTRTSRSDGLGTPPRPTSEAVSASTATTLPSSPRNRSMATGMISSQGNVENLQESPTATTTSPEESALARTTTAVLPQSPPTTTRVTPQKETSPLSTTESIHSPETLLHKDSRDATKAPIVFQRTMSSFIRVADLKLDDGTIYTDEDEDLLSDDDAVPNFHTTSVDPPPGVILDPKERWVALDDGTGRHAPIAPHVVRALANVGKSYAFDQTLWTPDGKTAKVVKHNAPGWHTQTWRTDGVWDCQQCVSEDVLVWSGVFPTGFYGSDLPAVRSASVINMSPQDLVDLLLDSSRVQEYNKLSLGRIDLLTLQATMEDGPFGGITKVMRSESKPPLVRKTLQFTSICHVRKLADDSGYKIVSRAVTMPTAADQQSTSGIGAVGPVMHSEILLGVNILKRIEGAPNQTGLVTVNHIRSPMVPMMIAKRIGLQASYNFVHDLRQCC</sequence>
<protein>
    <recommendedName>
        <fullName evidence="3">START domain-containing protein</fullName>
    </recommendedName>
</protein>
<evidence type="ECO:0000313" key="2">
    <source>
        <dbReference type="EMBL" id="CAG9281536.1"/>
    </source>
</evidence>
<feature type="compositionally biased region" description="Polar residues" evidence="1">
    <location>
        <begin position="53"/>
        <end position="72"/>
    </location>
</feature>
<feature type="compositionally biased region" description="Polar residues" evidence="1">
    <location>
        <begin position="88"/>
        <end position="122"/>
    </location>
</feature>
<gene>
    <name evidence="2" type="ORF">PTTT1_LOCUS16771</name>
</gene>
<dbReference type="InterPro" id="IPR023393">
    <property type="entry name" value="START-like_dom_sf"/>
</dbReference>
<dbReference type="Proteomes" id="UP000836788">
    <property type="component" value="Chromosome 15"/>
</dbReference>
<feature type="compositionally biased region" description="Low complexity" evidence="1">
    <location>
        <begin position="73"/>
        <end position="85"/>
    </location>
</feature>
<dbReference type="AlphaFoldDB" id="A0A8J9X1G1"/>
<proteinExistence type="predicted"/>
<reference evidence="2" key="1">
    <citation type="submission" date="2022-02" db="EMBL/GenBank/DDBJ databases">
        <authorList>
            <person name="Giguere J D."/>
        </authorList>
    </citation>
    <scope>NUCLEOTIDE SEQUENCE</scope>
    <source>
        <strain evidence="2">CCAP 1055/1</strain>
    </source>
</reference>
<evidence type="ECO:0008006" key="3">
    <source>
        <dbReference type="Google" id="ProtNLM"/>
    </source>
</evidence>
<evidence type="ECO:0000256" key="1">
    <source>
        <dbReference type="SAM" id="MobiDB-lite"/>
    </source>
</evidence>
<accession>A0A8J9X1G1</accession>
<dbReference type="SUPFAM" id="SSF55961">
    <property type="entry name" value="Bet v1-like"/>
    <property type="match status" value="1"/>
</dbReference>
<feature type="compositionally biased region" description="Low complexity" evidence="1">
    <location>
        <begin position="36"/>
        <end position="52"/>
    </location>
</feature>
<feature type="region of interest" description="Disordered" evidence="1">
    <location>
        <begin position="11"/>
        <end position="131"/>
    </location>
</feature>
<dbReference type="EMBL" id="OU594956">
    <property type="protein sequence ID" value="CAG9281536.1"/>
    <property type="molecule type" value="Genomic_DNA"/>
</dbReference>